<dbReference type="Pfam" id="PF21351">
    <property type="entry name" value="TetR_C_41"/>
    <property type="match status" value="1"/>
</dbReference>
<gene>
    <name evidence="6" type="ORF">Atai01_61620</name>
</gene>
<keyword evidence="1" id="KW-0805">Transcription regulation</keyword>
<evidence type="ECO:0000259" key="5">
    <source>
        <dbReference type="PROSITE" id="PS50977"/>
    </source>
</evidence>
<feature type="DNA-binding region" description="H-T-H motif" evidence="4">
    <location>
        <begin position="36"/>
        <end position="55"/>
    </location>
</feature>
<evidence type="ECO:0000256" key="1">
    <source>
        <dbReference type="ARBA" id="ARBA00023015"/>
    </source>
</evidence>
<keyword evidence="7" id="KW-1185">Reference proteome</keyword>
<keyword evidence="3" id="KW-0804">Transcription</keyword>
<sequence>MSTLKSRREQYSQATRTALLEAATRRFAEHGFAGTTLEDVAADIQATRGAVYHHYASKTALFAAVFEKLETEAMALSDAAAARASDPWQAAFAALDAFLECSCDPVYGRIAWLEAPTALGWTHWQSAGVDLAYGHVERRIKALMDGGYLDPQPLETLTRVVYSMLGAAGMALAEAADTDKPRLKAEYAAVIGRMLSALQPIPALSDGAGSRPSATGT</sequence>
<proteinExistence type="predicted"/>
<name>A0A9W6R5C3_9PSEU</name>
<dbReference type="InterPro" id="IPR001647">
    <property type="entry name" value="HTH_TetR"/>
</dbReference>
<organism evidence="6 7">
    <name type="scientific">Amycolatopsis taiwanensis</name>
    <dbReference type="NCBI Taxonomy" id="342230"/>
    <lineage>
        <taxon>Bacteria</taxon>
        <taxon>Bacillati</taxon>
        <taxon>Actinomycetota</taxon>
        <taxon>Actinomycetes</taxon>
        <taxon>Pseudonocardiales</taxon>
        <taxon>Pseudonocardiaceae</taxon>
        <taxon>Amycolatopsis</taxon>
    </lineage>
</organism>
<dbReference type="AlphaFoldDB" id="A0A9W6R5C3"/>
<dbReference type="Proteomes" id="UP001165136">
    <property type="component" value="Unassembled WGS sequence"/>
</dbReference>
<evidence type="ECO:0000256" key="2">
    <source>
        <dbReference type="ARBA" id="ARBA00023125"/>
    </source>
</evidence>
<dbReference type="SUPFAM" id="SSF46689">
    <property type="entry name" value="Homeodomain-like"/>
    <property type="match status" value="1"/>
</dbReference>
<keyword evidence="2 4" id="KW-0238">DNA-binding</keyword>
<dbReference type="PANTHER" id="PTHR30055:SF234">
    <property type="entry name" value="HTH-TYPE TRANSCRIPTIONAL REGULATOR BETI"/>
    <property type="match status" value="1"/>
</dbReference>
<dbReference type="Pfam" id="PF00440">
    <property type="entry name" value="TetR_N"/>
    <property type="match status" value="1"/>
</dbReference>
<dbReference type="PRINTS" id="PR00455">
    <property type="entry name" value="HTHTETR"/>
</dbReference>
<comment type="caution">
    <text evidence="6">The sequence shown here is derived from an EMBL/GenBank/DDBJ whole genome shotgun (WGS) entry which is preliminary data.</text>
</comment>
<dbReference type="RefSeq" id="WP_285489060.1">
    <property type="nucleotide sequence ID" value="NZ_BSTI01000017.1"/>
</dbReference>
<dbReference type="GO" id="GO:0000976">
    <property type="term" value="F:transcription cis-regulatory region binding"/>
    <property type="evidence" value="ECO:0007669"/>
    <property type="project" value="TreeGrafter"/>
</dbReference>
<evidence type="ECO:0000256" key="3">
    <source>
        <dbReference type="ARBA" id="ARBA00023163"/>
    </source>
</evidence>
<evidence type="ECO:0000313" key="6">
    <source>
        <dbReference type="EMBL" id="GLY69543.1"/>
    </source>
</evidence>
<dbReference type="Gene3D" id="1.10.357.10">
    <property type="entry name" value="Tetracycline Repressor, domain 2"/>
    <property type="match status" value="1"/>
</dbReference>
<dbReference type="EMBL" id="BSTI01000017">
    <property type="protein sequence ID" value="GLY69543.1"/>
    <property type="molecule type" value="Genomic_DNA"/>
</dbReference>
<dbReference type="InterPro" id="IPR009057">
    <property type="entry name" value="Homeodomain-like_sf"/>
</dbReference>
<accession>A0A9W6R5C3</accession>
<evidence type="ECO:0000313" key="7">
    <source>
        <dbReference type="Proteomes" id="UP001165136"/>
    </source>
</evidence>
<protein>
    <submittedName>
        <fullName evidence="6">TetR family transcriptional regulator</fullName>
    </submittedName>
</protein>
<reference evidence="6" key="1">
    <citation type="submission" date="2023-03" db="EMBL/GenBank/DDBJ databases">
        <title>Amycolatopsis taiwanensis NBRC 103393.</title>
        <authorList>
            <person name="Ichikawa N."/>
            <person name="Sato H."/>
            <person name="Tonouchi N."/>
        </authorList>
    </citation>
    <scope>NUCLEOTIDE SEQUENCE</scope>
    <source>
        <strain evidence="6">NBRC 103393</strain>
    </source>
</reference>
<dbReference type="GO" id="GO:0003700">
    <property type="term" value="F:DNA-binding transcription factor activity"/>
    <property type="evidence" value="ECO:0007669"/>
    <property type="project" value="TreeGrafter"/>
</dbReference>
<dbReference type="InterPro" id="IPR050109">
    <property type="entry name" value="HTH-type_TetR-like_transc_reg"/>
</dbReference>
<feature type="domain" description="HTH tetR-type" evidence="5">
    <location>
        <begin position="13"/>
        <end position="73"/>
    </location>
</feature>
<evidence type="ECO:0000256" key="4">
    <source>
        <dbReference type="PROSITE-ProRule" id="PRU00335"/>
    </source>
</evidence>
<dbReference type="InterPro" id="IPR049484">
    <property type="entry name" value="Rv0078-like_C"/>
</dbReference>
<dbReference type="PANTHER" id="PTHR30055">
    <property type="entry name" value="HTH-TYPE TRANSCRIPTIONAL REGULATOR RUTR"/>
    <property type="match status" value="1"/>
</dbReference>
<dbReference type="PROSITE" id="PS50977">
    <property type="entry name" value="HTH_TETR_2"/>
    <property type="match status" value="1"/>
</dbReference>